<sequence>MVVLFLDGDLMIAKLFLGIGALCLLAAGIYLPAGRRSVSAGYLNLTIAAQVRRPLLALSIIEAVLMGIAYLPMIIHMTEPTGVSTVSLVTAMLIPVVILVLVMMNYRVVRRLLPPGPETLRKYGLSGQIVGPPVPPGPTPGHPREWGPPRA</sequence>
<feature type="compositionally biased region" description="Basic and acidic residues" evidence="1">
    <location>
        <begin position="142"/>
        <end position="151"/>
    </location>
</feature>
<proteinExistence type="predicted"/>
<feature type="region of interest" description="Disordered" evidence="1">
    <location>
        <begin position="131"/>
        <end position="151"/>
    </location>
</feature>
<evidence type="ECO:0000256" key="2">
    <source>
        <dbReference type="SAM" id="Phobius"/>
    </source>
</evidence>
<keyword evidence="2" id="KW-0472">Membrane</keyword>
<feature type="transmembrane region" description="Helical" evidence="2">
    <location>
        <begin position="81"/>
        <end position="102"/>
    </location>
</feature>
<organism evidence="3 4">
    <name type="scientific">Actinopolyspora erythraea</name>
    <dbReference type="NCBI Taxonomy" id="414996"/>
    <lineage>
        <taxon>Bacteria</taxon>
        <taxon>Bacillati</taxon>
        <taxon>Actinomycetota</taxon>
        <taxon>Actinomycetes</taxon>
        <taxon>Actinopolysporales</taxon>
        <taxon>Actinopolysporaceae</taxon>
        <taxon>Actinopolyspora</taxon>
    </lineage>
</organism>
<evidence type="ECO:0000313" key="4">
    <source>
        <dbReference type="Proteomes" id="UP000029737"/>
    </source>
</evidence>
<keyword evidence="2" id="KW-1133">Transmembrane helix</keyword>
<dbReference type="EMBL" id="JPMV01000025">
    <property type="protein sequence ID" value="KGI80948.1"/>
    <property type="molecule type" value="Genomic_DNA"/>
</dbReference>
<keyword evidence="2" id="KW-0812">Transmembrane</keyword>
<name>A0ABR4X2Q4_9ACTN</name>
<evidence type="ECO:0000313" key="3">
    <source>
        <dbReference type="EMBL" id="KGI80948.1"/>
    </source>
</evidence>
<comment type="caution">
    <text evidence="3">The sequence shown here is derived from an EMBL/GenBank/DDBJ whole genome shotgun (WGS) entry which is preliminary data.</text>
</comment>
<evidence type="ECO:0000256" key="1">
    <source>
        <dbReference type="SAM" id="MobiDB-lite"/>
    </source>
</evidence>
<gene>
    <name evidence="3" type="ORF">IL38_14390</name>
</gene>
<reference evidence="3 4" key="1">
    <citation type="journal article" date="2014" name="PLoS ONE">
        <title>Identification and Characterization of a New Erythromycin Biosynthetic Gene Cluster in Actinopolyspora erythraea YIM90600, a Novel Erythronolide-Producing Halophilic Actinomycete Isolated from Salt Field.</title>
        <authorList>
            <person name="Chen D."/>
            <person name="Feng J."/>
            <person name="Huang L."/>
            <person name="Zhang Q."/>
            <person name="Wu J."/>
            <person name="Zhu X."/>
            <person name="Duan Y."/>
            <person name="Xu Z."/>
        </authorList>
    </citation>
    <scope>NUCLEOTIDE SEQUENCE [LARGE SCALE GENOMIC DNA]</scope>
    <source>
        <strain evidence="3 4">YIM90600</strain>
    </source>
</reference>
<feature type="transmembrane region" description="Helical" evidence="2">
    <location>
        <begin position="54"/>
        <end position="75"/>
    </location>
</feature>
<feature type="transmembrane region" description="Helical" evidence="2">
    <location>
        <begin position="12"/>
        <end position="33"/>
    </location>
</feature>
<protein>
    <submittedName>
        <fullName evidence="3">Uncharacterized protein</fullName>
    </submittedName>
</protein>
<accession>A0ABR4X2Q4</accession>
<dbReference type="Proteomes" id="UP000029737">
    <property type="component" value="Unassembled WGS sequence"/>
</dbReference>
<feature type="compositionally biased region" description="Pro residues" evidence="1">
    <location>
        <begin position="132"/>
        <end position="141"/>
    </location>
</feature>
<keyword evidence="4" id="KW-1185">Reference proteome</keyword>